<evidence type="ECO:0000313" key="6">
    <source>
        <dbReference type="EMBL" id="GII93993.1"/>
    </source>
</evidence>
<dbReference type="PANTHER" id="PTHR38465">
    <property type="entry name" value="HTH-TYPE TRANSCRIPTIONAL REGULATOR MJ1563-RELATED"/>
    <property type="match status" value="1"/>
</dbReference>
<organism evidence="6 7">
    <name type="scientific">Sinosporangium siamense</name>
    <dbReference type="NCBI Taxonomy" id="1367973"/>
    <lineage>
        <taxon>Bacteria</taxon>
        <taxon>Bacillati</taxon>
        <taxon>Actinomycetota</taxon>
        <taxon>Actinomycetes</taxon>
        <taxon>Streptosporangiales</taxon>
        <taxon>Streptosporangiaceae</taxon>
        <taxon>Sinosporangium</taxon>
    </lineage>
</organism>
<feature type="region of interest" description="Disordered" evidence="4">
    <location>
        <begin position="1"/>
        <end position="20"/>
    </location>
</feature>
<evidence type="ECO:0000259" key="5">
    <source>
        <dbReference type="Pfam" id="PF12802"/>
    </source>
</evidence>
<dbReference type="InterPro" id="IPR052362">
    <property type="entry name" value="HTH-GbsR_regulator"/>
</dbReference>
<gene>
    <name evidence="6" type="ORF">Ssi02_42240</name>
</gene>
<evidence type="ECO:0000256" key="3">
    <source>
        <dbReference type="ARBA" id="ARBA00023163"/>
    </source>
</evidence>
<evidence type="ECO:0000256" key="4">
    <source>
        <dbReference type="SAM" id="MobiDB-lite"/>
    </source>
</evidence>
<keyword evidence="7" id="KW-1185">Reference proteome</keyword>
<evidence type="ECO:0000313" key="7">
    <source>
        <dbReference type="Proteomes" id="UP000606172"/>
    </source>
</evidence>
<reference evidence="6" key="1">
    <citation type="submission" date="2021-01" db="EMBL/GenBank/DDBJ databases">
        <title>Whole genome shotgun sequence of Sinosporangium siamense NBRC 109515.</title>
        <authorList>
            <person name="Komaki H."/>
            <person name="Tamura T."/>
        </authorList>
    </citation>
    <scope>NUCLEOTIDE SEQUENCE</scope>
    <source>
        <strain evidence="6">NBRC 109515</strain>
    </source>
</reference>
<dbReference type="InterPro" id="IPR036388">
    <property type="entry name" value="WH-like_DNA-bd_sf"/>
</dbReference>
<dbReference type="GO" id="GO:0003677">
    <property type="term" value="F:DNA binding"/>
    <property type="evidence" value="ECO:0007669"/>
    <property type="project" value="UniProtKB-KW"/>
</dbReference>
<proteinExistence type="predicted"/>
<sequence length="169" mass="18830">MDAQMSDQTPAPRDQDAVRQSVERMSRMFSEWGFPPMAARVLFTMMAAEEDALTAAELGERIGVSPAAISGAVRYLTHVNLLIREPVPGSRRDRYRMPDDAWYEATLAKMTLFDQVAEAAKDAVEAVGGPDTNAGAHLGRMQEYFAFLQAQMFDLVAKWRDHQATAFTK</sequence>
<dbReference type="SUPFAM" id="SSF46785">
    <property type="entry name" value="Winged helix' DNA-binding domain"/>
    <property type="match status" value="1"/>
</dbReference>
<keyword evidence="3" id="KW-0804">Transcription</keyword>
<keyword evidence="1" id="KW-0805">Transcription regulation</keyword>
<dbReference type="Pfam" id="PF12802">
    <property type="entry name" value="MarR_2"/>
    <property type="match status" value="1"/>
</dbReference>
<dbReference type="Proteomes" id="UP000606172">
    <property type="component" value="Unassembled WGS sequence"/>
</dbReference>
<protein>
    <submittedName>
        <fullName evidence="6">Transcriptional regulator</fullName>
    </submittedName>
</protein>
<feature type="domain" description="HTH marR-type" evidence="5">
    <location>
        <begin position="32"/>
        <end position="92"/>
    </location>
</feature>
<dbReference type="AlphaFoldDB" id="A0A919V815"/>
<evidence type="ECO:0000256" key="2">
    <source>
        <dbReference type="ARBA" id="ARBA00023125"/>
    </source>
</evidence>
<comment type="caution">
    <text evidence="6">The sequence shown here is derived from an EMBL/GenBank/DDBJ whole genome shotgun (WGS) entry which is preliminary data.</text>
</comment>
<keyword evidence="2" id="KW-0238">DNA-binding</keyword>
<name>A0A919V815_9ACTN</name>
<evidence type="ECO:0000256" key="1">
    <source>
        <dbReference type="ARBA" id="ARBA00023015"/>
    </source>
</evidence>
<dbReference type="PANTHER" id="PTHR38465:SF2">
    <property type="entry name" value="HTH-TYPE TRANSCRIPTIONAL REGULATOR MMPR5"/>
    <property type="match status" value="1"/>
</dbReference>
<dbReference type="Gene3D" id="1.10.10.10">
    <property type="entry name" value="Winged helix-like DNA-binding domain superfamily/Winged helix DNA-binding domain"/>
    <property type="match status" value="1"/>
</dbReference>
<dbReference type="InterPro" id="IPR036390">
    <property type="entry name" value="WH_DNA-bd_sf"/>
</dbReference>
<dbReference type="GO" id="GO:0003700">
    <property type="term" value="F:DNA-binding transcription factor activity"/>
    <property type="evidence" value="ECO:0007669"/>
    <property type="project" value="InterPro"/>
</dbReference>
<dbReference type="EMBL" id="BOOW01000027">
    <property type="protein sequence ID" value="GII93993.1"/>
    <property type="molecule type" value="Genomic_DNA"/>
</dbReference>
<dbReference type="InterPro" id="IPR000835">
    <property type="entry name" value="HTH_MarR-typ"/>
</dbReference>
<accession>A0A919V815</accession>